<dbReference type="SUPFAM" id="SSF52058">
    <property type="entry name" value="L domain-like"/>
    <property type="match status" value="3"/>
</dbReference>
<dbReference type="EMBL" id="MU838999">
    <property type="protein sequence ID" value="KAK1770893.1"/>
    <property type="molecule type" value="Genomic_DNA"/>
</dbReference>
<evidence type="ECO:0000256" key="5">
    <source>
        <dbReference type="ARBA" id="ARBA00023180"/>
    </source>
</evidence>
<evidence type="ECO:0000313" key="8">
    <source>
        <dbReference type="EMBL" id="KAK1770893.1"/>
    </source>
</evidence>
<evidence type="ECO:0000256" key="3">
    <source>
        <dbReference type="ARBA" id="ARBA00022525"/>
    </source>
</evidence>
<dbReference type="RefSeq" id="XP_060287106.1">
    <property type="nucleotide sequence ID" value="XM_060422776.1"/>
</dbReference>
<dbReference type="GO" id="GO:0009277">
    <property type="term" value="C:fungal-type cell wall"/>
    <property type="evidence" value="ECO:0007669"/>
    <property type="project" value="TreeGrafter"/>
</dbReference>
<comment type="caution">
    <text evidence="8">The sequence shown here is derived from an EMBL/GenBank/DDBJ whole genome shotgun (WGS) entry which is preliminary data.</text>
</comment>
<organism evidence="8 9">
    <name type="scientific">Phialemonium atrogriseum</name>
    <dbReference type="NCBI Taxonomy" id="1093897"/>
    <lineage>
        <taxon>Eukaryota</taxon>
        <taxon>Fungi</taxon>
        <taxon>Dikarya</taxon>
        <taxon>Ascomycota</taxon>
        <taxon>Pezizomycotina</taxon>
        <taxon>Sordariomycetes</taxon>
        <taxon>Sordariomycetidae</taxon>
        <taxon>Cephalothecales</taxon>
        <taxon>Cephalothecaceae</taxon>
        <taxon>Phialemonium</taxon>
    </lineage>
</organism>
<evidence type="ECO:0000256" key="2">
    <source>
        <dbReference type="ARBA" id="ARBA00022512"/>
    </source>
</evidence>
<reference evidence="8" key="1">
    <citation type="submission" date="2023-06" db="EMBL/GenBank/DDBJ databases">
        <title>Genome-scale phylogeny and comparative genomics of the fungal order Sordariales.</title>
        <authorList>
            <consortium name="Lawrence Berkeley National Laboratory"/>
            <person name="Hensen N."/>
            <person name="Bonometti L."/>
            <person name="Westerberg I."/>
            <person name="Brannstrom I.O."/>
            <person name="Guillou S."/>
            <person name="Cros-Aarteil S."/>
            <person name="Calhoun S."/>
            <person name="Haridas S."/>
            <person name="Kuo A."/>
            <person name="Mondo S."/>
            <person name="Pangilinan J."/>
            <person name="Riley R."/>
            <person name="Labutti K."/>
            <person name="Andreopoulos B."/>
            <person name="Lipzen A."/>
            <person name="Chen C."/>
            <person name="Yanf M."/>
            <person name="Daum C."/>
            <person name="Ng V."/>
            <person name="Clum A."/>
            <person name="Steindorff A."/>
            <person name="Ohm R."/>
            <person name="Martin F."/>
            <person name="Silar P."/>
            <person name="Natvig D."/>
            <person name="Lalanne C."/>
            <person name="Gautier V."/>
            <person name="Ament-Velasquez S.L."/>
            <person name="Kruys A."/>
            <person name="Hutchinson M.I."/>
            <person name="Powell A.J."/>
            <person name="Barry K."/>
            <person name="Miller A.N."/>
            <person name="Grigoriev I.V."/>
            <person name="Debuchy R."/>
            <person name="Gladieux P."/>
            <person name="Thoren M.H."/>
            <person name="Johannesson H."/>
        </authorList>
    </citation>
    <scope>NUCLEOTIDE SEQUENCE</scope>
    <source>
        <strain evidence="8">8032-3</strain>
    </source>
</reference>
<keyword evidence="3" id="KW-0964">Secreted</keyword>
<dbReference type="GO" id="GO:0005886">
    <property type="term" value="C:plasma membrane"/>
    <property type="evidence" value="ECO:0007669"/>
    <property type="project" value="TreeGrafter"/>
</dbReference>
<keyword evidence="7" id="KW-0472">Membrane</keyword>
<feature type="compositionally biased region" description="Polar residues" evidence="6">
    <location>
        <begin position="345"/>
        <end position="356"/>
    </location>
</feature>
<evidence type="ECO:0000256" key="6">
    <source>
        <dbReference type="SAM" id="MobiDB-lite"/>
    </source>
</evidence>
<evidence type="ECO:0000313" key="9">
    <source>
        <dbReference type="Proteomes" id="UP001244011"/>
    </source>
</evidence>
<keyword evidence="4" id="KW-0732">Signal</keyword>
<name>A0AAJ0FQ35_9PEZI</name>
<dbReference type="InterPro" id="IPR051648">
    <property type="entry name" value="CWI-Assembly_Regulator"/>
</dbReference>
<dbReference type="GO" id="GO:0009986">
    <property type="term" value="C:cell surface"/>
    <property type="evidence" value="ECO:0007669"/>
    <property type="project" value="TreeGrafter"/>
</dbReference>
<feature type="transmembrane region" description="Helical" evidence="7">
    <location>
        <begin position="379"/>
        <end position="401"/>
    </location>
</feature>
<dbReference type="GeneID" id="85305963"/>
<dbReference type="AlphaFoldDB" id="A0AAJ0FQ35"/>
<gene>
    <name evidence="8" type="ORF">QBC33DRAFT_220869</name>
</gene>
<proteinExistence type="predicted"/>
<keyword evidence="2" id="KW-0134">Cell wall</keyword>
<evidence type="ECO:0000256" key="4">
    <source>
        <dbReference type="ARBA" id="ARBA00022729"/>
    </source>
</evidence>
<dbReference type="Gene3D" id="3.80.20.20">
    <property type="entry name" value="Receptor L-domain"/>
    <property type="match status" value="1"/>
</dbReference>
<keyword evidence="7" id="KW-1133">Transmembrane helix</keyword>
<evidence type="ECO:0000256" key="1">
    <source>
        <dbReference type="ARBA" id="ARBA00004191"/>
    </source>
</evidence>
<dbReference type="GO" id="GO:0031505">
    <property type="term" value="P:fungal-type cell wall organization"/>
    <property type="evidence" value="ECO:0007669"/>
    <property type="project" value="TreeGrafter"/>
</dbReference>
<evidence type="ECO:0000256" key="7">
    <source>
        <dbReference type="SAM" id="Phobius"/>
    </source>
</evidence>
<dbReference type="PANTHER" id="PTHR31018">
    <property type="entry name" value="SPORULATION-SPECIFIC PROTEIN-RELATED"/>
    <property type="match status" value="1"/>
</dbReference>
<accession>A0AAJ0FQ35</accession>
<dbReference type="Pfam" id="PF12454">
    <property type="entry name" value="Ecm33"/>
    <property type="match status" value="1"/>
</dbReference>
<keyword evidence="5" id="KW-0325">Glycoprotein</keyword>
<feature type="region of interest" description="Disordered" evidence="6">
    <location>
        <begin position="334"/>
        <end position="373"/>
    </location>
</feature>
<dbReference type="Proteomes" id="UP001244011">
    <property type="component" value="Unassembled WGS sequence"/>
</dbReference>
<dbReference type="PANTHER" id="PTHR31018:SF3">
    <property type="entry name" value="RECEPTOR PROTEIN-TYROSINE KINASE"/>
    <property type="match status" value="1"/>
</dbReference>
<keyword evidence="7" id="KW-0812">Transmembrane</keyword>
<dbReference type="InterPro" id="IPR036941">
    <property type="entry name" value="Rcpt_L-dom_sf"/>
</dbReference>
<comment type="subcellular location">
    <subcellularLocation>
        <location evidence="1">Secreted</location>
        <location evidence="1">Cell wall</location>
    </subcellularLocation>
</comment>
<sequence length="402" mass="41587">MIAKYFLPAVAVIGSAAAQNQCTKATATIASQAEATQLSECSTFKGSILLNTAAPGDIDISGIQRITGDLICENNGAITSLQSTSLTSIDGAFTLTNLTLLSNLGFQALNSVGSIGWRSLPALGQLNFGDVGVTTAKTVEISDTFLSTLDGIDLRTVETLNINNNNRLTEFTSQLGNLSNILNIQANGRFLKVNLPNLIWIANMTIANVSSFEVPSLQVVNGSARFDSNFFSSFFAPNLTATKSGDVSFVGNANLTNITAPVMTSIGGGLLIANNTALSRIDGFPKVKTIFGAVKLRGNFTSVDFPALNDVRGAFDVSSTSDIDKSCDNFKTLAPSKQGGGGQIQGTFSCTSNNENANEDTGRNTTGGGRGKGNGDGNAAAGLGINTAILSLAMVGGLVALL</sequence>
<protein>
    <submittedName>
        <fullName evidence="8">Uncharacterized protein</fullName>
    </submittedName>
</protein>
<keyword evidence="9" id="KW-1185">Reference proteome</keyword>